<dbReference type="Proteomes" id="UP000245768">
    <property type="component" value="Unassembled WGS sequence"/>
</dbReference>
<feature type="compositionally biased region" description="Low complexity" evidence="1">
    <location>
        <begin position="52"/>
        <end position="67"/>
    </location>
</feature>
<dbReference type="InterPro" id="IPR011989">
    <property type="entry name" value="ARM-like"/>
</dbReference>
<gene>
    <name evidence="3" type="ORF">FA10DRAFT_268637</name>
</gene>
<name>A0A316YK27_9BASI</name>
<sequence length="782" mass="84087">MARWLLAVLSGVLSVVAATAQPRYVPSSTEVQSFVDVIVCAMGRGMQQRDPSSVSSDRWRSSSSSSRQGPGHAFTFASAASQHASAKDPHAGTSKTGSAYLNVEDEDGSSDGEGGDARRADHTLLNHRIRCEGIQCVVALNTLCQKPLLVHWNTLLLDASASHGKYLGSANTARCSLMDLVERDVAGQEDTGSGGGGSGPSNRVAALVAIQTLVGSGAQLGFFSGAAQEMPSGRRSAFTPFSARMATLVDSLRGRISSLLSTSYSGIGPVSSFQGQDDHNALFAIQLIKCTKTLVGATEDVKLIRSHQDVLLGPTLALCSGSGSMVAVAALSLLSALVSSSGSPKIEPMPGTSSDLEILQLIFRRLASGDCSAEMKVELFGALQSFSQRYPSLFALKAGQVREHLALFFRLDEEESVRMAALGLLRPLSDQVAQDSFLQPFLDRIAEDASRDPSATIRCAIADMLPVLQQGCLRTASSEHRWLLFADEPMQVATRLASDGDATVRAAVARAVGVAAMDRRLSLADVSAVEEKQLAALCLAVDSLLLKGDRNTDGRSRKGLSHDGSELVRQRASWSLANFCEVVPIEKVAHTTAGASSEALRCWVSLLNAVFELRNEGERICINALRAIGALFGAVRLEWLPAMGRHTEELRWLCCDGIDKWKSPKTRWNAAAAVARALSNSCIVQFLLLKDEEEVLQKVTKNVCNAVTTEKNFKTRLSAARAAEALLSRREDLPPHIRTRLEECIIKALHTVDAELHEVSFREAQLHAHPLQKLLQDLVTAR</sequence>
<dbReference type="InterPro" id="IPR016024">
    <property type="entry name" value="ARM-type_fold"/>
</dbReference>
<evidence type="ECO:0000256" key="2">
    <source>
        <dbReference type="SAM" id="SignalP"/>
    </source>
</evidence>
<dbReference type="EMBL" id="KZ819638">
    <property type="protein sequence ID" value="PWN88443.1"/>
    <property type="molecule type" value="Genomic_DNA"/>
</dbReference>
<proteinExistence type="predicted"/>
<evidence type="ECO:0000256" key="1">
    <source>
        <dbReference type="SAM" id="MobiDB-lite"/>
    </source>
</evidence>
<dbReference type="GeneID" id="37044324"/>
<dbReference type="RefSeq" id="XP_025375641.1">
    <property type="nucleotide sequence ID" value="XM_025522408.1"/>
</dbReference>
<keyword evidence="2" id="KW-0732">Signal</keyword>
<organism evidence="3 4">
    <name type="scientific">Acaromyces ingoldii</name>
    <dbReference type="NCBI Taxonomy" id="215250"/>
    <lineage>
        <taxon>Eukaryota</taxon>
        <taxon>Fungi</taxon>
        <taxon>Dikarya</taxon>
        <taxon>Basidiomycota</taxon>
        <taxon>Ustilaginomycotina</taxon>
        <taxon>Exobasidiomycetes</taxon>
        <taxon>Exobasidiales</taxon>
        <taxon>Cryptobasidiaceae</taxon>
        <taxon>Acaromyces</taxon>
    </lineage>
</organism>
<dbReference type="PANTHER" id="PTHR13366">
    <property type="entry name" value="MALARIA ANTIGEN-RELATED"/>
    <property type="match status" value="1"/>
</dbReference>
<feature type="chain" id="PRO_5016433299" description="DUF4042 domain-containing protein" evidence="2">
    <location>
        <begin position="21"/>
        <end position="782"/>
    </location>
</feature>
<dbReference type="InParanoid" id="A0A316YK27"/>
<evidence type="ECO:0000313" key="4">
    <source>
        <dbReference type="Proteomes" id="UP000245768"/>
    </source>
</evidence>
<protein>
    <recommendedName>
        <fullName evidence="5">DUF4042 domain-containing protein</fullName>
    </recommendedName>
</protein>
<accession>A0A316YK27</accession>
<feature type="compositionally biased region" description="Acidic residues" evidence="1">
    <location>
        <begin position="103"/>
        <end position="114"/>
    </location>
</feature>
<dbReference type="InterPro" id="IPR052107">
    <property type="entry name" value="HEAT6"/>
</dbReference>
<feature type="signal peptide" evidence="2">
    <location>
        <begin position="1"/>
        <end position="20"/>
    </location>
</feature>
<feature type="region of interest" description="Disordered" evidence="1">
    <location>
        <begin position="85"/>
        <end position="118"/>
    </location>
</feature>
<dbReference type="Gene3D" id="1.25.10.10">
    <property type="entry name" value="Leucine-rich Repeat Variant"/>
    <property type="match status" value="1"/>
</dbReference>
<dbReference type="PANTHER" id="PTHR13366:SF0">
    <property type="entry name" value="HEAT REPEAT-CONTAINING PROTEIN 6"/>
    <property type="match status" value="1"/>
</dbReference>
<keyword evidence="4" id="KW-1185">Reference proteome</keyword>
<dbReference type="AlphaFoldDB" id="A0A316YK27"/>
<dbReference type="OrthoDB" id="2553858at2759"/>
<feature type="region of interest" description="Disordered" evidence="1">
    <location>
        <begin position="46"/>
        <end position="73"/>
    </location>
</feature>
<reference evidence="3 4" key="1">
    <citation type="journal article" date="2018" name="Mol. Biol. Evol.">
        <title>Broad Genomic Sampling Reveals a Smut Pathogenic Ancestry of the Fungal Clade Ustilaginomycotina.</title>
        <authorList>
            <person name="Kijpornyongpan T."/>
            <person name="Mondo S.J."/>
            <person name="Barry K."/>
            <person name="Sandor L."/>
            <person name="Lee J."/>
            <person name="Lipzen A."/>
            <person name="Pangilinan J."/>
            <person name="LaButti K."/>
            <person name="Hainaut M."/>
            <person name="Henrissat B."/>
            <person name="Grigoriev I.V."/>
            <person name="Spatafora J.W."/>
            <person name="Aime M.C."/>
        </authorList>
    </citation>
    <scope>NUCLEOTIDE SEQUENCE [LARGE SCALE GENOMIC DNA]</scope>
    <source>
        <strain evidence="3 4">MCA 4198</strain>
    </source>
</reference>
<dbReference type="SUPFAM" id="SSF48371">
    <property type="entry name" value="ARM repeat"/>
    <property type="match status" value="1"/>
</dbReference>
<evidence type="ECO:0000313" key="3">
    <source>
        <dbReference type="EMBL" id="PWN88443.1"/>
    </source>
</evidence>
<evidence type="ECO:0008006" key="5">
    <source>
        <dbReference type="Google" id="ProtNLM"/>
    </source>
</evidence>